<dbReference type="InterPro" id="IPR021331">
    <property type="entry name" value="Hva1_TUDOR"/>
</dbReference>
<dbReference type="EMBL" id="CP071696">
    <property type="protein sequence ID" value="QTX04715.1"/>
    <property type="molecule type" value="Genomic_DNA"/>
</dbReference>
<protein>
    <submittedName>
        <fullName evidence="2">DUF2945 domain-containing protein</fullName>
    </submittedName>
</protein>
<evidence type="ECO:0000313" key="3">
    <source>
        <dbReference type="Proteomes" id="UP000671914"/>
    </source>
</evidence>
<dbReference type="Pfam" id="PF11160">
    <property type="entry name" value="Hva1_TUDOR"/>
    <property type="match status" value="1"/>
</dbReference>
<sequence length="74" mass="8107">MTNREPAFRVGDHVGWNSEAGHVAGTIIAVHTSDVDFHGYTHHCTPEHPQYEIRSDTTTHIALHKGTALHLLGG</sequence>
<evidence type="ECO:0000259" key="1">
    <source>
        <dbReference type="Pfam" id="PF11160"/>
    </source>
</evidence>
<evidence type="ECO:0000313" key="2">
    <source>
        <dbReference type="EMBL" id="QTX04715.1"/>
    </source>
</evidence>
<name>A0A975INM4_9MICO</name>
<keyword evidence="3" id="KW-1185">Reference proteome</keyword>
<proteinExistence type="predicted"/>
<accession>A0A975INM4</accession>
<dbReference type="RefSeq" id="WP_210898585.1">
    <property type="nucleotide sequence ID" value="NZ_CP071696.1"/>
</dbReference>
<gene>
    <name evidence="2" type="ORF">G127AT_00080</name>
</gene>
<organism evidence="2 3">
    <name type="scientific">Agromyces archimandritae</name>
    <dbReference type="NCBI Taxonomy" id="2781962"/>
    <lineage>
        <taxon>Bacteria</taxon>
        <taxon>Bacillati</taxon>
        <taxon>Actinomycetota</taxon>
        <taxon>Actinomycetes</taxon>
        <taxon>Micrococcales</taxon>
        <taxon>Microbacteriaceae</taxon>
        <taxon>Agromyces</taxon>
    </lineage>
</organism>
<reference evidence="2" key="1">
    <citation type="submission" date="2021-03" db="EMBL/GenBank/DDBJ databases">
        <title>Agromyces archimandritus sp. nov., isolated from the cockroach Archimandrita tessellata.</title>
        <authorList>
            <person name="Guzman J."/>
            <person name="Ortuzar M."/>
            <person name="Poehlein A."/>
            <person name="Daniel R."/>
            <person name="Trujillo M."/>
            <person name="Vilcinskas A."/>
        </authorList>
    </citation>
    <scope>NUCLEOTIDE SEQUENCE</scope>
    <source>
        <strain evidence="2">G127AT</strain>
    </source>
</reference>
<dbReference type="KEGG" id="aarc:G127AT_00080"/>
<dbReference type="Proteomes" id="UP000671914">
    <property type="component" value="Chromosome"/>
</dbReference>
<feature type="domain" description="Hypervirulence associated protein TUDOR" evidence="1">
    <location>
        <begin position="11"/>
        <end position="69"/>
    </location>
</feature>
<dbReference type="AlphaFoldDB" id="A0A975INM4"/>